<evidence type="ECO:0000256" key="3">
    <source>
        <dbReference type="ARBA" id="ARBA00022801"/>
    </source>
</evidence>
<gene>
    <name evidence="6" type="ORF">K1W69_23610</name>
</gene>
<evidence type="ECO:0000256" key="1">
    <source>
        <dbReference type="ARBA" id="ARBA00007749"/>
    </source>
</evidence>
<organism evidence="6 7">
    <name type="scientific">Flavimaribacter sediminis</name>
    <dbReference type="NCBI Taxonomy" id="2865987"/>
    <lineage>
        <taxon>Bacteria</taxon>
        <taxon>Pseudomonadati</taxon>
        <taxon>Pseudomonadota</taxon>
        <taxon>Alphaproteobacteria</taxon>
        <taxon>Hyphomicrobiales</taxon>
        <taxon>Rhizobiaceae</taxon>
        <taxon>Flavimaribacter</taxon>
    </lineage>
</organism>
<dbReference type="GO" id="GO:0046872">
    <property type="term" value="F:metal ion binding"/>
    <property type="evidence" value="ECO:0007669"/>
    <property type="project" value="UniProtKB-KW"/>
</dbReference>
<protein>
    <submittedName>
        <fullName evidence="6">MBL fold metallo-hydrolase</fullName>
    </submittedName>
</protein>
<evidence type="ECO:0000256" key="2">
    <source>
        <dbReference type="ARBA" id="ARBA00022723"/>
    </source>
</evidence>
<evidence type="ECO:0000256" key="4">
    <source>
        <dbReference type="ARBA" id="ARBA00022833"/>
    </source>
</evidence>
<keyword evidence="3" id="KW-0378">Hydrolase</keyword>
<dbReference type="AlphaFoldDB" id="A0AAE2ZSN7"/>
<accession>A0AAE2ZSN7</accession>
<dbReference type="EMBL" id="JAICBX010000005">
    <property type="protein sequence ID" value="MBW8640201.1"/>
    <property type="molecule type" value="Genomic_DNA"/>
</dbReference>
<dbReference type="Gene3D" id="3.60.15.10">
    <property type="entry name" value="Ribonuclease Z/Hydroxyacylglutathione hydrolase-like"/>
    <property type="match status" value="1"/>
</dbReference>
<comment type="caution">
    <text evidence="6">The sequence shown here is derived from an EMBL/GenBank/DDBJ whole genome shotgun (WGS) entry which is preliminary data.</text>
</comment>
<dbReference type="PANTHER" id="PTHR42978">
    <property type="entry name" value="QUORUM-QUENCHING LACTONASE YTNP-RELATED-RELATED"/>
    <property type="match status" value="1"/>
</dbReference>
<dbReference type="PANTHER" id="PTHR42978:SF6">
    <property type="entry name" value="QUORUM-QUENCHING LACTONASE YTNP-RELATED"/>
    <property type="match status" value="1"/>
</dbReference>
<dbReference type="InterPro" id="IPR006311">
    <property type="entry name" value="TAT_signal"/>
</dbReference>
<sequence>MRNATRREVLYLSGGAAALGLSGSLSFIPSAIADEIREKGYHSYAIGDIDVTAIYDGIWEKSHDDGFIRNATVDDARAALEKGGHSADFIPIEFTQTVIRSGDDVILIDAGTGGQLSPKAGAMTDNMKAAGIDPASVNKILVSHFHPDHVFGLMDKGTNAQTFPDVEIIVPETEYAFWSDPATLEKMPDSAKPLVQRLQATLAKWDNVTRVDGEKEVAPGISMLPAYGHTPGHTAYLVGSGSDELIVMGDISNIPALFVANPGWHAVFDMDPELAEKNRRAMFERAVADGATVAGYHFGLPNAGKIEKDGDGYAFVPLS</sequence>
<dbReference type="InterPro" id="IPR051013">
    <property type="entry name" value="MBL_superfamily_lactonases"/>
</dbReference>
<dbReference type="GO" id="GO:0016787">
    <property type="term" value="F:hydrolase activity"/>
    <property type="evidence" value="ECO:0007669"/>
    <property type="project" value="UniProtKB-KW"/>
</dbReference>
<dbReference type="Proteomes" id="UP001196509">
    <property type="component" value="Unassembled WGS sequence"/>
</dbReference>
<evidence type="ECO:0000313" key="6">
    <source>
        <dbReference type="EMBL" id="MBW8640201.1"/>
    </source>
</evidence>
<evidence type="ECO:0000313" key="7">
    <source>
        <dbReference type="Proteomes" id="UP001196509"/>
    </source>
</evidence>
<dbReference type="SUPFAM" id="SSF56281">
    <property type="entry name" value="Metallo-hydrolase/oxidoreductase"/>
    <property type="match status" value="1"/>
</dbReference>
<keyword evidence="4" id="KW-0862">Zinc</keyword>
<dbReference type="InterPro" id="IPR001279">
    <property type="entry name" value="Metallo-B-lactamas"/>
</dbReference>
<comment type="similarity">
    <text evidence="1">Belongs to the metallo-beta-lactamase superfamily.</text>
</comment>
<evidence type="ECO:0000259" key="5">
    <source>
        <dbReference type="SMART" id="SM00849"/>
    </source>
</evidence>
<dbReference type="Pfam" id="PF00753">
    <property type="entry name" value="Lactamase_B"/>
    <property type="match status" value="1"/>
</dbReference>
<reference evidence="6" key="1">
    <citation type="submission" date="2021-08" db="EMBL/GenBank/DDBJ databases">
        <title>Hoeflea bacterium WL0058 sp. nov., isolated from the sediment.</title>
        <authorList>
            <person name="Wang L."/>
            <person name="Zhang D."/>
        </authorList>
    </citation>
    <scope>NUCLEOTIDE SEQUENCE</scope>
    <source>
        <strain evidence="6">WL0058</strain>
    </source>
</reference>
<feature type="domain" description="Metallo-beta-lactamase" evidence="5">
    <location>
        <begin position="40"/>
        <end position="297"/>
    </location>
</feature>
<dbReference type="RefSeq" id="WP_220230914.1">
    <property type="nucleotide sequence ID" value="NZ_JAICBX010000005.1"/>
</dbReference>
<dbReference type="SMART" id="SM00849">
    <property type="entry name" value="Lactamase_B"/>
    <property type="match status" value="1"/>
</dbReference>
<proteinExistence type="inferred from homology"/>
<dbReference type="CDD" id="cd07720">
    <property type="entry name" value="OPHC2-like_MBL-fold"/>
    <property type="match status" value="1"/>
</dbReference>
<keyword evidence="7" id="KW-1185">Reference proteome</keyword>
<keyword evidence="2" id="KW-0479">Metal-binding</keyword>
<name>A0AAE2ZSN7_9HYPH</name>
<dbReference type="InterPro" id="IPR036866">
    <property type="entry name" value="RibonucZ/Hydroxyglut_hydro"/>
</dbReference>
<dbReference type="PROSITE" id="PS51318">
    <property type="entry name" value="TAT"/>
    <property type="match status" value="1"/>
</dbReference>